<accession>A0ABV1HA24</accession>
<proteinExistence type="predicted"/>
<evidence type="ECO:0000313" key="3">
    <source>
        <dbReference type="EMBL" id="MEQ2556560.1"/>
    </source>
</evidence>
<reference evidence="3 4" key="1">
    <citation type="submission" date="2024-03" db="EMBL/GenBank/DDBJ databases">
        <title>Human intestinal bacterial collection.</title>
        <authorList>
            <person name="Pauvert C."/>
            <person name="Hitch T.C.A."/>
            <person name="Clavel T."/>
        </authorList>
    </citation>
    <scope>NUCLEOTIDE SEQUENCE [LARGE SCALE GENOMIC DNA]</scope>
    <source>
        <strain evidence="3 4">CLA-AA-H185</strain>
    </source>
</reference>
<dbReference type="Proteomes" id="UP001454489">
    <property type="component" value="Unassembled WGS sequence"/>
</dbReference>
<dbReference type="PANTHER" id="PTHR43566:SF2">
    <property type="entry name" value="DUF4143 DOMAIN-CONTAINING PROTEIN"/>
    <property type="match status" value="1"/>
</dbReference>
<feature type="domain" description="AAA" evidence="1">
    <location>
        <begin position="25"/>
        <end position="138"/>
    </location>
</feature>
<sequence>MLTPEGYKSRLVEKQFDEYMQTFGAVCIEGPKYCGKTWTARSRAKSAAFVGNPENNFQTRTMAQISPDLVLKGDLPRLIDEWQEVPSLWDAVRFEVDKDSRKGKYILTGSATPNHKGIMHSGTARISKVRMNTMSLYETGDSTGEVSLKDLFCDNMENKITGEVTLERLIYYAVRGGWPGNLETPEKTCGKLAKEYLKTIVDDDMFSVDGVKRDSRKVWSLLHSLGRNESTLAGNSTLRKDMGAKDEIEIDRDTISDYLDIFQRLFILDDQPAYNTNLRSSRRILKSAKRHFTDPSLAVAALGATPKMLLNDLNTFGFIFESLCEHDLKIYAEYHDANLFHFRDERRNEADAIVEFPDGTWGAFEVKLGANQIDAAAEELLKLKSIMEKEGDTPPKLLCVICGMSNMAYKRPDGVYVVPITALKP</sequence>
<protein>
    <submittedName>
        <fullName evidence="3">DUF4143 domain-containing protein</fullName>
    </submittedName>
</protein>
<evidence type="ECO:0000259" key="2">
    <source>
        <dbReference type="Pfam" id="PF13635"/>
    </source>
</evidence>
<keyword evidence="4" id="KW-1185">Reference proteome</keyword>
<name>A0ABV1HA24_9FIRM</name>
<organism evidence="3 4">
    <name type="scientific">Maccoyibacter intestinihominis</name>
    <dbReference type="NCBI Taxonomy" id="3133499"/>
    <lineage>
        <taxon>Bacteria</taxon>
        <taxon>Bacillati</taxon>
        <taxon>Bacillota</taxon>
        <taxon>Clostridia</taxon>
        <taxon>Lachnospirales</taxon>
        <taxon>Lachnospiraceae</taxon>
        <taxon>Maccoyibacter</taxon>
    </lineage>
</organism>
<dbReference type="RefSeq" id="WP_353529514.1">
    <property type="nucleotide sequence ID" value="NZ_JBBMEX010000001.1"/>
</dbReference>
<dbReference type="PANTHER" id="PTHR43566">
    <property type="entry name" value="CONSERVED PROTEIN"/>
    <property type="match status" value="1"/>
</dbReference>
<dbReference type="EMBL" id="JBBMEX010000001">
    <property type="protein sequence ID" value="MEQ2556560.1"/>
    <property type="molecule type" value="Genomic_DNA"/>
</dbReference>
<dbReference type="Pfam" id="PF13635">
    <property type="entry name" value="DUF4143"/>
    <property type="match status" value="1"/>
</dbReference>
<dbReference type="InterPro" id="IPR041682">
    <property type="entry name" value="AAA_14"/>
</dbReference>
<evidence type="ECO:0000259" key="1">
    <source>
        <dbReference type="Pfam" id="PF13173"/>
    </source>
</evidence>
<comment type="caution">
    <text evidence="3">The sequence shown here is derived from an EMBL/GenBank/DDBJ whole genome shotgun (WGS) entry which is preliminary data.</text>
</comment>
<gene>
    <name evidence="3" type="ORF">WMO43_01515</name>
</gene>
<evidence type="ECO:0000313" key="4">
    <source>
        <dbReference type="Proteomes" id="UP001454489"/>
    </source>
</evidence>
<feature type="domain" description="DUF4143" evidence="2">
    <location>
        <begin position="203"/>
        <end position="368"/>
    </location>
</feature>
<dbReference type="Pfam" id="PF13173">
    <property type="entry name" value="AAA_14"/>
    <property type="match status" value="1"/>
</dbReference>
<dbReference type="InterPro" id="IPR025420">
    <property type="entry name" value="DUF4143"/>
</dbReference>